<dbReference type="GO" id="GO:0003964">
    <property type="term" value="F:RNA-directed DNA polymerase activity"/>
    <property type="evidence" value="ECO:0007669"/>
    <property type="project" value="UniProtKB-KW"/>
</dbReference>
<organism evidence="10 11">
    <name type="scientific">Glareola pratincola</name>
    <name type="common">Collared pratincole</name>
    <name type="synonym">Hirundo pratincola</name>
    <dbReference type="NCBI Taxonomy" id="43316"/>
    <lineage>
        <taxon>Eukaryota</taxon>
        <taxon>Metazoa</taxon>
        <taxon>Chordata</taxon>
        <taxon>Craniata</taxon>
        <taxon>Vertebrata</taxon>
        <taxon>Euteleostomi</taxon>
        <taxon>Archelosauria</taxon>
        <taxon>Archosauria</taxon>
        <taxon>Dinosauria</taxon>
        <taxon>Saurischia</taxon>
        <taxon>Theropoda</taxon>
        <taxon>Coelurosauria</taxon>
        <taxon>Aves</taxon>
        <taxon>Neognathae</taxon>
        <taxon>Neoaves</taxon>
        <taxon>Charadriiformes</taxon>
        <taxon>Glareolidae</taxon>
        <taxon>Glareola</taxon>
    </lineage>
</organism>
<dbReference type="PROSITE" id="PS50876">
    <property type="entry name" value="ZF_INTEGRASE"/>
    <property type="match status" value="1"/>
</dbReference>
<keyword evidence="6" id="KW-0378">Hydrolase</keyword>
<dbReference type="GO" id="GO:0035613">
    <property type="term" value="F:RNA stem-loop binding"/>
    <property type="evidence" value="ECO:0007669"/>
    <property type="project" value="TreeGrafter"/>
</dbReference>
<dbReference type="PANTHER" id="PTHR41694:SF3">
    <property type="entry name" value="RNA-DIRECTED DNA POLYMERASE-RELATED"/>
    <property type="match status" value="1"/>
</dbReference>
<evidence type="ECO:0000256" key="6">
    <source>
        <dbReference type="ARBA" id="ARBA00022801"/>
    </source>
</evidence>
<keyword evidence="11" id="KW-1185">Reference proteome</keyword>
<protein>
    <submittedName>
        <fullName evidence="10">POK18 protein</fullName>
    </submittedName>
</protein>
<evidence type="ECO:0000256" key="3">
    <source>
        <dbReference type="ARBA" id="ARBA00022722"/>
    </source>
</evidence>
<proteinExistence type="predicted"/>
<dbReference type="InterPro" id="IPR017856">
    <property type="entry name" value="Integrase-like_N"/>
</dbReference>
<feature type="domain" description="Integrase-type" evidence="9">
    <location>
        <begin position="68"/>
        <end position="109"/>
    </location>
</feature>
<keyword evidence="3" id="KW-0540">Nuclease</keyword>
<comment type="caution">
    <text evidence="10">The sequence shown here is derived from an EMBL/GenBank/DDBJ whole genome shotgun (WGS) entry which is preliminary data.</text>
</comment>
<reference evidence="10 11" key="1">
    <citation type="submission" date="2019-09" db="EMBL/GenBank/DDBJ databases">
        <title>Bird 10,000 Genomes (B10K) Project - Family phase.</title>
        <authorList>
            <person name="Zhang G."/>
        </authorList>
    </citation>
    <scope>NUCLEOTIDE SEQUENCE [LARGE SCALE GENOMIC DNA]</scope>
    <source>
        <strain evidence="10">B10K-CU-031-08</strain>
        <tissue evidence="10">Muscle</tissue>
    </source>
</reference>
<keyword evidence="8" id="KW-0862">Zinc</keyword>
<dbReference type="Pfam" id="PF02022">
    <property type="entry name" value="Integrase_Zn"/>
    <property type="match status" value="1"/>
</dbReference>
<gene>
    <name evidence="10" type="primary">Ervk18_2</name>
    <name evidence="10" type="ORF">GLAPRA_R15221</name>
</gene>
<dbReference type="GO" id="GO:0016787">
    <property type="term" value="F:hydrolase activity"/>
    <property type="evidence" value="ECO:0007669"/>
    <property type="project" value="UniProtKB-KW"/>
</dbReference>
<dbReference type="EMBL" id="VWPO01006464">
    <property type="protein sequence ID" value="NXY79901.1"/>
    <property type="molecule type" value="Genomic_DNA"/>
</dbReference>
<dbReference type="PANTHER" id="PTHR41694">
    <property type="entry name" value="ENDOGENOUS RETROVIRUS GROUP K MEMBER POL PROTEIN"/>
    <property type="match status" value="1"/>
</dbReference>
<dbReference type="GO" id="GO:0008270">
    <property type="term" value="F:zinc ion binding"/>
    <property type="evidence" value="ECO:0007669"/>
    <property type="project" value="UniProtKB-KW"/>
</dbReference>
<dbReference type="SUPFAM" id="SSF56672">
    <property type="entry name" value="DNA/RNA polymerases"/>
    <property type="match status" value="1"/>
</dbReference>
<keyword evidence="5" id="KW-0255">Endonuclease</keyword>
<sequence length="116" mass="12701">MGALQPGLPNPAMIPEKWHLLIVDLKDCFFTIALHDNDKQSHQWNEGLGKGNARADRLVTVAVEPPLSPHCRAREAHSIFHQNAKGLARAYKLSLGEAQAIVKACPICNYHNSGLG</sequence>
<name>A0A7L4MRR9_GLAPT</name>
<dbReference type="GO" id="GO:0004519">
    <property type="term" value="F:endonuclease activity"/>
    <property type="evidence" value="ECO:0007669"/>
    <property type="project" value="UniProtKB-KW"/>
</dbReference>
<evidence type="ECO:0000256" key="7">
    <source>
        <dbReference type="ARBA" id="ARBA00022918"/>
    </source>
</evidence>
<dbReference type="InterPro" id="IPR003308">
    <property type="entry name" value="Integrase_Zn-bd_dom_N"/>
</dbReference>
<keyword evidence="2" id="KW-0548">Nucleotidyltransferase</keyword>
<dbReference type="SUPFAM" id="SSF46919">
    <property type="entry name" value="N-terminal Zn binding domain of HIV integrase"/>
    <property type="match status" value="1"/>
</dbReference>
<dbReference type="Gene3D" id="1.10.10.200">
    <property type="match status" value="1"/>
</dbReference>
<keyword evidence="1" id="KW-0808">Transferase</keyword>
<evidence type="ECO:0000256" key="8">
    <source>
        <dbReference type="PROSITE-ProRule" id="PRU00450"/>
    </source>
</evidence>
<feature type="non-terminal residue" evidence="10">
    <location>
        <position position="116"/>
    </location>
</feature>
<evidence type="ECO:0000313" key="10">
    <source>
        <dbReference type="EMBL" id="NXY79901.1"/>
    </source>
</evidence>
<evidence type="ECO:0000256" key="2">
    <source>
        <dbReference type="ARBA" id="ARBA00022695"/>
    </source>
</evidence>
<evidence type="ECO:0000313" key="11">
    <source>
        <dbReference type="Proteomes" id="UP000583049"/>
    </source>
</evidence>
<dbReference type="Proteomes" id="UP000583049">
    <property type="component" value="Unassembled WGS sequence"/>
</dbReference>
<accession>A0A7L4MRR9</accession>
<dbReference type="Gene3D" id="3.10.10.10">
    <property type="entry name" value="HIV Type 1 Reverse Transcriptase, subunit A, domain 1"/>
    <property type="match status" value="1"/>
</dbReference>
<dbReference type="InterPro" id="IPR043502">
    <property type="entry name" value="DNA/RNA_pol_sf"/>
</dbReference>
<keyword evidence="4" id="KW-0479">Metal-binding</keyword>
<evidence type="ECO:0000256" key="4">
    <source>
        <dbReference type="ARBA" id="ARBA00022723"/>
    </source>
</evidence>
<evidence type="ECO:0000256" key="1">
    <source>
        <dbReference type="ARBA" id="ARBA00022679"/>
    </source>
</evidence>
<evidence type="ECO:0000256" key="5">
    <source>
        <dbReference type="ARBA" id="ARBA00022759"/>
    </source>
</evidence>
<keyword evidence="7" id="KW-0695">RNA-directed DNA polymerase</keyword>
<feature type="non-terminal residue" evidence="10">
    <location>
        <position position="1"/>
    </location>
</feature>
<evidence type="ECO:0000259" key="9">
    <source>
        <dbReference type="PROSITE" id="PS50876"/>
    </source>
</evidence>
<dbReference type="InterPro" id="IPR043128">
    <property type="entry name" value="Rev_trsase/Diguanyl_cyclase"/>
</dbReference>
<dbReference type="Gene3D" id="3.30.70.270">
    <property type="match status" value="1"/>
</dbReference>
<dbReference type="AlphaFoldDB" id="A0A7L4MRR9"/>
<keyword evidence="8" id="KW-0863">Zinc-finger</keyword>